<protein>
    <submittedName>
        <fullName evidence="1">Uncharacterized protein</fullName>
    </submittedName>
</protein>
<reference evidence="1 2" key="1">
    <citation type="submission" date="2021-06" db="EMBL/GenBank/DDBJ databases">
        <authorList>
            <person name="Palmer J.M."/>
        </authorList>
    </citation>
    <scope>NUCLEOTIDE SEQUENCE [LARGE SCALE GENOMIC DNA]</scope>
    <source>
        <strain evidence="1 2">AS_MEX2019</strain>
        <tissue evidence="1">Muscle</tissue>
    </source>
</reference>
<evidence type="ECO:0000313" key="2">
    <source>
        <dbReference type="Proteomes" id="UP001469553"/>
    </source>
</evidence>
<keyword evidence="2" id="KW-1185">Reference proteome</keyword>
<name>A0ABV0YX86_9TELE</name>
<comment type="caution">
    <text evidence="1">The sequence shown here is derived from an EMBL/GenBank/DDBJ whole genome shotgun (WGS) entry which is preliminary data.</text>
</comment>
<accession>A0ABV0YX86</accession>
<gene>
    <name evidence="1" type="ORF">AMECASPLE_001045</name>
</gene>
<dbReference type="Proteomes" id="UP001469553">
    <property type="component" value="Unassembled WGS sequence"/>
</dbReference>
<proteinExistence type="predicted"/>
<sequence>MYSGLFSSHNIALKAPPFGYVFTSRLTSLLVCVRSETCGLLVIHAPLRRVKYTFSGWALVTTSPVHVVGVKSELRSGFDAFVNSWEKVIPTRHAKEEELYDSYLIKDDICCEHT</sequence>
<dbReference type="EMBL" id="JAHRIP010047057">
    <property type="protein sequence ID" value="MEQ2298040.1"/>
    <property type="molecule type" value="Genomic_DNA"/>
</dbReference>
<evidence type="ECO:0000313" key="1">
    <source>
        <dbReference type="EMBL" id="MEQ2298040.1"/>
    </source>
</evidence>
<organism evidence="1 2">
    <name type="scientific">Ameca splendens</name>
    <dbReference type="NCBI Taxonomy" id="208324"/>
    <lineage>
        <taxon>Eukaryota</taxon>
        <taxon>Metazoa</taxon>
        <taxon>Chordata</taxon>
        <taxon>Craniata</taxon>
        <taxon>Vertebrata</taxon>
        <taxon>Euteleostomi</taxon>
        <taxon>Actinopterygii</taxon>
        <taxon>Neopterygii</taxon>
        <taxon>Teleostei</taxon>
        <taxon>Neoteleostei</taxon>
        <taxon>Acanthomorphata</taxon>
        <taxon>Ovalentaria</taxon>
        <taxon>Atherinomorphae</taxon>
        <taxon>Cyprinodontiformes</taxon>
        <taxon>Goodeidae</taxon>
        <taxon>Ameca</taxon>
    </lineage>
</organism>